<accession>G2KUA5</accession>
<evidence type="ECO:0000256" key="1">
    <source>
        <dbReference type="SAM" id="Phobius"/>
    </source>
</evidence>
<evidence type="ECO:0000313" key="3">
    <source>
        <dbReference type="Proteomes" id="UP000001285"/>
    </source>
</evidence>
<evidence type="ECO:0000313" key="2">
    <source>
        <dbReference type="EMBL" id="AEN99214.1"/>
    </source>
</evidence>
<proteinExistence type="predicted"/>
<keyword evidence="1" id="KW-0472">Membrane</keyword>
<protein>
    <submittedName>
        <fullName evidence="2">Uncharacterized protein</fullName>
    </submittedName>
</protein>
<dbReference type="AlphaFoldDB" id="G2KUA5"/>
<keyword evidence="3" id="KW-1185">Reference proteome</keyword>
<dbReference type="RefSeq" id="WP_014082072.1">
    <property type="nucleotide sequence ID" value="NC_015978.1"/>
</dbReference>
<sequence>MKNKKYYGNTPLLVSSLILGTISITGISIWSYTYGNPKFDKK</sequence>
<dbReference type="HOGENOM" id="CLU_3253406_0_0_9"/>
<name>G2KUA5_FRUST</name>
<reference evidence="2 3" key="1">
    <citation type="journal article" date="2011" name="Microb. Cell Fact.">
        <title>Genomic analysis reveals Lactobacillus sanfranciscensis as stable element in traditional sourdoughs.</title>
        <authorList>
            <person name="Vogel R.F."/>
            <person name="Pavlovic M."/>
            <person name="Ehrmann M.A."/>
            <person name="Wiezer A."/>
            <person name="Liesegang H."/>
            <person name="Offschanka S."/>
            <person name="Voget S."/>
            <person name="Angelov A."/>
            <person name="Bocker G."/>
            <person name="Liebl W."/>
        </authorList>
    </citation>
    <scope>NUCLEOTIDE SEQUENCE [LARGE SCALE GENOMIC DNA]</scope>
    <source>
        <strain evidence="2 3">TMW 1.1304</strain>
    </source>
</reference>
<dbReference type="EMBL" id="CP002461">
    <property type="protein sequence ID" value="AEN99214.1"/>
    <property type="molecule type" value="Genomic_DNA"/>
</dbReference>
<gene>
    <name evidence="2" type="ordered locus">LSA_08040</name>
</gene>
<feature type="transmembrane region" description="Helical" evidence="1">
    <location>
        <begin position="12"/>
        <end position="32"/>
    </location>
</feature>
<keyword evidence="1" id="KW-1133">Transmembrane helix</keyword>
<dbReference type="Proteomes" id="UP000001285">
    <property type="component" value="Chromosome"/>
</dbReference>
<dbReference type="KEGG" id="lsn:LSA_08040"/>
<keyword evidence="1" id="KW-0812">Transmembrane</keyword>
<organism evidence="2 3">
    <name type="scientific">Fructilactobacillus sanfranciscensis (strain TMW 1.1304)</name>
    <name type="common">Lactobacillus sanfranciscensis</name>
    <dbReference type="NCBI Taxonomy" id="714313"/>
    <lineage>
        <taxon>Bacteria</taxon>
        <taxon>Bacillati</taxon>
        <taxon>Bacillota</taxon>
        <taxon>Bacilli</taxon>
        <taxon>Lactobacillales</taxon>
        <taxon>Lactobacillaceae</taxon>
        <taxon>Fructilactobacillus</taxon>
    </lineage>
</organism>